<evidence type="ECO:0000313" key="1">
    <source>
        <dbReference type="EMBL" id="MBW32859.1"/>
    </source>
</evidence>
<accession>A0A2M3ZWH8</accession>
<dbReference type="EMBL" id="GGFM01012108">
    <property type="protein sequence ID" value="MBW32859.1"/>
    <property type="molecule type" value="Transcribed_RNA"/>
</dbReference>
<dbReference type="AlphaFoldDB" id="A0A2M3ZWH8"/>
<organism evidence="1">
    <name type="scientific">Anopheles braziliensis</name>
    <dbReference type="NCBI Taxonomy" id="58242"/>
    <lineage>
        <taxon>Eukaryota</taxon>
        <taxon>Metazoa</taxon>
        <taxon>Ecdysozoa</taxon>
        <taxon>Arthropoda</taxon>
        <taxon>Hexapoda</taxon>
        <taxon>Insecta</taxon>
        <taxon>Pterygota</taxon>
        <taxon>Neoptera</taxon>
        <taxon>Endopterygota</taxon>
        <taxon>Diptera</taxon>
        <taxon>Nematocera</taxon>
        <taxon>Culicoidea</taxon>
        <taxon>Culicidae</taxon>
        <taxon>Anophelinae</taxon>
        <taxon>Anopheles</taxon>
    </lineage>
</organism>
<name>A0A2M3ZWH8_9DIPT</name>
<proteinExistence type="predicted"/>
<reference evidence="1" key="1">
    <citation type="submission" date="2018-01" db="EMBL/GenBank/DDBJ databases">
        <title>An insight into the sialome of Amazonian anophelines.</title>
        <authorList>
            <person name="Ribeiro J.M."/>
            <person name="Scarpassa V."/>
            <person name="Calvo E."/>
        </authorList>
    </citation>
    <scope>NUCLEOTIDE SEQUENCE</scope>
    <source>
        <tissue evidence="1">Salivary glands</tissue>
    </source>
</reference>
<protein>
    <submittedName>
        <fullName evidence="1">Putative secreted peptide</fullName>
    </submittedName>
</protein>
<sequence length="71" mass="7426">MFCVLATFAPAVPCGGGDPARSCLPSLRLRSQPRSLPSLSILHFPTLFCAPLPVICRSHSCPALPSFSAAS</sequence>